<evidence type="ECO:0000256" key="1">
    <source>
        <dbReference type="SAM" id="MobiDB-lite"/>
    </source>
</evidence>
<comment type="caution">
    <text evidence="2">The sequence shown here is derived from an EMBL/GenBank/DDBJ whole genome shotgun (WGS) entry which is preliminary data.</text>
</comment>
<gene>
    <name evidence="2" type="ORF">NCGR_LOCUS48938</name>
</gene>
<dbReference type="Proteomes" id="UP000604825">
    <property type="component" value="Unassembled WGS sequence"/>
</dbReference>
<accession>A0A811R6H4</accession>
<evidence type="ECO:0000313" key="2">
    <source>
        <dbReference type="EMBL" id="CAD6265633.1"/>
    </source>
</evidence>
<proteinExistence type="predicted"/>
<protein>
    <submittedName>
        <fullName evidence="2">Uncharacterized protein</fullName>
    </submittedName>
</protein>
<feature type="compositionally biased region" description="Basic and acidic residues" evidence="1">
    <location>
        <begin position="343"/>
        <end position="352"/>
    </location>
</feature>
<dbReference type="EMBL" id="CAJGYO010000013">
    <property type="protein sequence ID" value="CAD6265633.1"/>
    <property type="molecule type" value="Genomic_DNA"/>
</dbReference>
<dbReference type="OrthoDB" id="605154at2759"/>
<reference evidence="2" key="1">
    <citation type="submission" date="2020-10" db="EMBL/GenBank/DDBJ databases">
        <authorList>
            <person name="Han B."/>
            <person name="Lu T."/>
            <person name="Zhao Q."/>
            <person name="Huang X."/>
            <person name="Zhao Y."/>
        </authorList>
    </citation>
    <scope>NUCLEOTIDE SEQUENCE</scope>
</reference>
<dbReference type="Pfam" id="PF03140">
    <property type="entry name" value="DUF247"/>
    <property type="match status" value="1"/>
</dbReference>
<dbReference type="PANTHER" id="PTHR31170:SF18">
    <property type="entry name" value="(WILD MALAYSIAN BANANA) HYPOTHETICAL PROTEIN"/>
    <property type="match status" value="1"/>
</dbReference>
<keyword evidence="3" id="KW-1185">Reference proteome</keyword>
<sequence>MTNIILRYCHLLTDFLRQSDHLVTPSPLRLSAGALEQELTLHRRLLGGSTPCTPTIGVVRELTRNVDPQEHDPQHVSIGPYHRKRSPNVWRYNDKLASLDAILSAATPARTVEAYIAELAADEVRARSYYANTFDDMTSGEFLRMLLLDACYVLHWFGNVVGVSQNGAPAANGHVQGGYHYQHQAGSDNKEEVLAVVRDVFYLVENQIPYFILDKVHKLTFSGGTSSVVPLSDTIPENLSQYILQKQQYTMARITLPAEPGNLLHLVHMHFLKPTSTVSVVTSSPTGQQPVGRWRTAMDYYISGVNLKSRPVGAGLTEARCILDVTLDTNAGHRQWHAGGAPPEDRRRDRSDPAQLGGARAAQPRCREPRHGVLCLDVPDGVHRQ</sequence>
<dbReference type="PANTHER" id="PTHR31170">
    <property type="entry name" value="BNAC04G53230D PROTEIN"/>
    <property type="match status" value="1"/>
</dbReference>
<name>A0A811R6H4_9POAL</name>
<evidence type="ECO:0000313" key="3">
    <source>
        <dbReference type="Proteomes" id="UP000604825"/>
    </source>
</evidence>
<dbReference type="InterPro" id="IPR004158">
    <property type="entry name" value="DUF247_pln"/>
</dbReference>
<feature type="region of interest" description="Disordered" evidence="1">
    <location>
        <begin position="333"/>
        <end position="365"/>
    </location>
</feature>
<dbReference type="AlphaFoldDB" id="A0A811R6H4"/>
<organism evidence="2 3">
    <name type="scientific">Miscanthus lutarioriparius</name>
    <dbReference type="NCBI Taxonomy" id="422564"/>
    <lineage>
        <taxon>Eukaryota</taxon>
        <taxon>Viridiplantae</taxon>
        <taxon>Streptophyta</taxon>
        <taxon>Embryophyta</taxon>
        <taxon>Tracheophyta</taxon>
        <taxon>Spermatophyta</taxon>
        <taxon>Magnoliopsida</taxon>
        <taxon>Liliopsida</taxon>
        <taxon>Poales</taxon>
        <taxon>Poaceae</taxon>
        <taxon>PACMAD clade</taxon>
        <taxon>Panicoideae</taxon>
        <taxon>Andropogonodae</taxon>
        <taxon>Andropogoneae</taxon>
        <taxon>Saccharinae</taxon>
        <taxon>Miscanthus</taxon>
    </lineage>
</organism>